<sequence>MPIDQMLHRERSKLNKFAQAYYLIFINSQCCGQGWIQKYLTGGASTKYYNKIILKRLQMGKYIARGLRILSTVITKSVNMSEFTPANNIWPKYSNIIKFSYEIRFIILYFTSTHISHIQLQFVCTQRSTTLIEYCILKRSTRSTIHLCIRLFKLSTIIYSTFPTDGKHHTSLVDRTALPFRRYLVTLVALERHIC</sequence>
<gene>
    <name evidence="1" type="ORF">AGLY_007578</name>
</gene>
<reference evidence="1 2" key="1">
    <citation type="submission" date="2019-08" db="EMBL/GenBank/DDBJ databases">
        <title>The genome of the soybean aphid Biotype 1, its phylome, world population structure and adaptation to the North American continent.</title>
        <authorList>
            <person name="Giordano R."/>
            <person name="Donthu R.K."/>
            <person name="Hernandez A.G."/>
            <person name="Wright C.L."/>
            <person name="Zimin A.V."/>
        </authorList>
    </citation>
    <scope>NUCLEOTIDE SEQUENCE [LARGE SCALE GENOMIC DNA]</scope>
    <source>
        <tissue evidence="1">Whole aphids</tissue>
    </source>
</reference>
<accession>A0A6G0TMZ2</accession>
<dbReference type="AlphaFoldDB" id="A0A6G0TMZ2"/>
<evidence type="ECO:0000313" key="1">
    <source>
        <dbReference type="EMBL" id="KAE9535677.1"/>
    </source>
</evidence>
<protein>
    <submittedName>
        <fullName evidence="1">Uncharacterized protein</fullName>
    </submittedName>
</protein>
<organism evidence="1 2">
    <name type="scientific">Aphis glycines</name>
    <name type="common">Soybean aphid</name>
    <dbReference type="NCBI Taxonomy" id="307491"/>
    <lineage>
        <taxon>Eukaryota</taxon>
        <taxon>Metazoa</taxon>
        <taxon>Ecdysozoa</taxon>
        <taxon>Arthropoda</taxon>
        <taxon>Hexapoda</taxon>
        <taxon>Insecta</taxon>
        <taxon>Pterygota</taxon>
        <taxon>Neoptera</taxon>
        <taxon>Paraneoptera</taxon>
        <taxon>Hemiptera</taxon>
        <taxon>Sternorrhyncha</taxon>
        <taxon>Aphidomorpha</taxon>
        <taxon>Aphidoidea</taxon>
        <taxon>Aphididae</taxon>
        <taxon>Aphidini</taxon>
        <taxon>Aphis</taxon>
        <taxon>Aphis</taxon>
    </lineage>
</organism>
<evidence type="ECO:0000313" key="2">
    <source>
        <dbReference type="Proteomes" id="UP000475862"/>
    </source>
</evidence>
<dbReference type="EMBL" id="VYZN01000025">
    <property type="protein sequence ID" value="KAE9535677.1"/>
    <property type="molecule type" value="Genomic_DNA"/>
</dbReference>
<comment type="caution">
    <text evidence="1">The sequence shown here is derived from an EMBL/GenBank/DDBJ whole genome shotgun (WGS) entry which is preliminary data.</text>
</comment>
<name>A0A6G0TMZ2_APHGL</name>
<dbReference type="Proteomes" id="UP000475862">
    <property type="component" value="Unassembled WGS sequence"/>
</dbReference>
<keyword evidence="2" id="KW-1185">Reference proteome</keyword>
<proteinExistence type="predicted"/>